<dbReference type="OrthoDB" id="5741235at2"/>
<keyword evidence="4 7" id="KW-0472">Membrane</keyword>
<dbReference type="AlphaFoldDB" id="A0A177MZU9"/>
<dbReference type="RefSeq" id="WP_066986627.1">
    <property type="nucleotide sequence ID" value="NZ_LUUI01000149.1"/>
</dbReference>
<feature type="transmembrane region" description="Helical" evidence="7">
    <location>
        <begin position="40"/>
        <end position="60"/>
    </location>
</feature>
<dbReference type="PANTHER" id="PTHR38766">
    <property type="entry name" value="FLAGELLAR PROTEIN FLIO"/>
    <property type="match status" value="1"/>
</dbReference>
<evidence type="ECO:0000256" key="6">
    <source>
        <dbReference type="ARBA" id="ARBA00037937"/>
    </source>
</evidence>
<keyword evidence="8" id="KW-0966">Cell projection</keyword>
<keyword evidence="2 7" id="KW-0812">Transmembrane</keyword>
<accession>A0A177MZU9</accession>
<gene>
    <name evidence="8" type="ORF">A1359_01900</name>
</gene>
<dbReference type="GO" id="GO:0044781">
    <property type="term" value="P:bacterial-type flagellum organization"/>
    <property type="evidence" value="ECO:0007669"/>
    <property type="project" value="UniProtKB-UniRule"/>
</dbReference>
<sequence>MSKIQLLAICYGCIRFTSTWAEELEVQKQSAKVVSYADVLQWVLALIVVLAIFGIFMWLLRKSGNLSFVNKKQLAIVSGLSLGMREKLVLVKVGEKQLLLGVTPGRVDKLLELEGDSRLFQNQTDAADNGLFAKKLQQVLQGKIDV</sequence>
<evidence type="ECO:0000256" key="4">
    <source>
        <dbReference type="ARBA" id="ARBA00023136"/>
    </source>
</evidence>
<proteinExistence type="inferred from homology"/>
<keyword evidence="1 7" id="KW-1003">Cell membrane</keyword>
<keyword evidence="3 7" id="KW-1133">Transmembrane helix</keyword>
<keyword evidence="8" id="KW-0969">Cilium</keyword>
<dbReference type="NCBIfam" id="TIGR03500">
    <property type="entry name" value="FliO_TIGR"/>
    <property type="match status" value="1"/>
</dbReference>
<protein>
    <recommendedName>
        <fullName evidence="7">Flagellar protein</fullName>
    </recommendedName>
</protein>
<evidence type="ECO:0000256" key="2">
    <source>
        <dbReference type="ARBA" id="ARBA00022692"/>
    </source>
</evidence>
<evidence type="ECO:0000256" key="1">
    <source>
        <dbReference type="ARBA" id="ARBA00022475"/>
    </source>
</evidence>
<dbReference type="Proteomes" id="UP000078476">
    <property type="component" value="Unassembled WGS sequence"/>
</dbReference>
<dbReference type="PANTHER" id="PTHR38766:SF1">
    <property type="entry name" value="FLAGELLAR PROTEIN FLIO"/>
    <property type="match status" value="1"/>
</dbReference>
<keyword evidence="5 7" id="KW-0975">Bacterial flagellum</keyword>
<dbReference type="InterPro" id="IPR052205">
    <property type="entry name" value="FliO/MopB"/>
</dbReference>
<comment type="caution">
    <text evidence="8">The sequence shown here is derived from an EMBL/GenBank/DDBJ whole genome shotgun (WGS) entry which is preliminary data.</text>
</comment>
<evidence type="ECO:0000313" key="9">
    <source>
        <dbReference type="Proteomes" id="UP000078476"/>
    </source>
</evidence>
<comment type="subcellular location">
    <subcellularLocation>
        <location evidence="7">Cell membrane</location>
    </subcellularLocation>
    <subcellularLocation>
        <location evidence="7">Bacterial flagellum basal body</location>
    </subcellularLocation>
</comment>
<evidence type="ECO:0000313" key="8">
    <source>
        <dbReference type="EMBL" id="OAI10813.1"/>
    </source>
</evidence>
<evidence type="ECO:0000256" key="7">
    <source>
        <dbReference type="RuleBase" id="RU362064"/>
    </source>
</evidence>
<dbReference type="Pfam" id="PF04347">
    <property type="entry name" value="FliO"/>
    <property type="match status" value="1"/>
</dbReference>
<reference evidence="8 9" key="1">
    <citation type="submission" date="2016-03" db="EMBL/GenBank/DDBJ databases">
        <authorList>
            <person name="Ploux O."/>
        </authorList>
    </citation>
    <scope>NUCLEOTIDE SEQUENCE [LARGE SCALE GENOMIC DNA]</scope>
    <source>
        <strain evidence="8 9">R-45370</strain>
    </source>
</reference>
<dbReference type="InterPro" id="IPR022781">
    <property type="entry name" value="Flagellar_biosynth_FliO"/>
</dbReference>
<comment type="similarity">
    <text evidence="6 7">Belongs to the FliO/MopB family.</text>
</comment>
<dbReference type="EMBL" id="LUUI01000149">
    <property type="protein sequence ID" value="OAI10813.1"/>
    <property type="molecule type" value="Genomic_DNA"/>
</dbReference>
<evidence type="ECO:0000256" key="5">
    <source>
        <dbReference type="ARBA" id="ARBA00023143"/>
    </source>
</evidence>
<dbReference type="STRING" id="980561.A1359_01900"/>
<name>A0A177MZU9_9GAMM</name>
<dbReference type="GO" id="GO:0005886">
    <property type="term" value="C:plasma membrane"/>
    <property type="evidence" value="ECO:0007669"/>
    <property type="project" value="UniProtKB-SubCell"/>
</dbReference>
<keyword evidence="8" id="KW-0282">Flagellum</keyword>
<evidence type="ECO:0000256" key="3">
    <source>
        <dbReference type="ARBA" id="ARBA00022989"/>
    </source>
</evidence>
<organism evidence="8 9">
    <name type="scientific">Methylomonas lenta</name>
    <dbReference type="NCBI Taxonomy" id="980561"/>
    <lineage>
        <taxon>Bacteria</taxon>
        <taxon>Pseudomonadati</taxon>
        <taxon>Pseudomonadota</taxon>
        <taxon>Gammaproteobacteria</taxon>
        <taxon>Methylococcales</taxon>
        <taxon>Methylococcaceae</taxon>
        <taxon>Methylomonas</taxon>
    </lineage>
</organism>
<keyword evidence="9" id="KW-1185">Reference proteome</keyword>
<dbReference type="GO" id="GO:0009425">
    <property type="term" value="C:bacterial-type flagellum basal body"/>
    <property type="evidence" value="ECO:0007669"/>
    <property type="project" value="UniProtKB-SubCell"/>
</dbReference>